<dbReference type="EMBL" id="KQ085882">
    <property type="protein sequence ID" value="KLO20532.1"/>
    <property type="molecule type" value="Genomic_DNA"/>
</dbReference>
<dbReference type="Pfam" id="PF00773">
    <property type="entry name" value="RNB"/>
    <property type="match status" value="1"/>
</dbReference>
<evidence type="ECO:0000313" key="4">
    <source>
        <dbReference type="EMBL" id="KLO20532.1"/>
    </source>
</evidence>
<dbReference type="InterPro" id="IPR001900">
    <property type="entry name" value="RNase_II/R"/>
</dbReference>
<dbReference type="OrthoDB" id="2285229at2759"/>
<evidence type="ECO:0000256" key="1">
    <source>
        <dbReference type="SAM" id="Coils"/>
    </source>
</evidence>
<proteinExistence type="predicted"/>
<evidence type="ECO:0000313" key="5">
    <source>
        <dbReference type="Proteomes" id="UP000053477"/>
    </source>
</evidence>
<feature type="coiled-coil region" evidence="1">
    <location>
        <begin position="12"/>
        <end position="39"/>
    </location>
</feature>
<organism evidence="4 5">
    <name type="scientific">Schizopora paradoxa</name>
    <dbReference type="NCBI Taxonomy" id="27342"/>
    <lineage>
        <taxon>Eukaryota</taxon>
        <taxon>Fungi</taxon>
        <taxon>Dikarya</taxon>
        <taxon>Basidiomycota</taxon>
        <taxon>Agaricomycotina</taxon>
        <taxon>Agaricomycetes</taxon>
        <taxon>Hymenochaetales</taxon>
        <taxon>Schizoporaceae</taxon>
        <taxon>Schizopora</taxon>
    </lineage>
</organism>
<dbReference type="SUPFAM" id="SSF50249">
    <property type="entry name" value="Nucleic acid-binding proteins"/>
    <property type="match status" value="1"/>
</dbReference>
<protein>
    <submittedName>
        <fullName evidence="4">RNB-domain-containing protein</fullName>
    </submittedName>
</protein>
<dbReference type="InterPro" id="IPR056624">
    <property type="entry name" value="WH_CYT4"/>
</dbReference>
<accession>A0A0H2S8G9</accession>
<dbReference type="AlphaFoldDB" id="A0A0H2S8G9"/>
<keyword evidence="1" id="KW-0175">Coiled coil</keyword>
<dbReference type="PANTHER" id="PTHR23355:SF65">
    <property type="entry name" value="EXORIBONUCLEASE CYT-4, PUTATIVE (AFU_ORTHOLOGUE AFUA_7G01550)-RELATED"/>
    <property type="match status" value="1"/>
</dbReference>
<dbReference type="InterPro" id="IPR012340">
    <property type="entry name" value="NA-bd_OB-fold"/>
</dbReference>
<feature type="compositionally biased region" description="Basic residues" evidence="2">
    <location>
        <begin position="48"/>
        <end position="59"/>
    </location>
</feature>
<dbReference type="STRING" id="27342.A0A0H2S8G9"/>
<dbReference type="PANTHER" id="PTHR23355">
    <property type="entry name" value="RIBONUCLEASE"/>
    <property type="match status" value="1"/>
</dbReference>
<dbReference type="Proteomes" id="UP000053477">
    <property type="component" value="Unassembled WGS sequence"/>
</dbReference>
<dbReference type="InParanoid" id="A0A0H2S8G9"/>
<feature type="domain" description="RNB" evidence="3">
    <location>
        <begin position="434"/>
        <end position="785"/>
    </location>
</feature>
<dbReference type="GO" id="GO:0000932">
    <property type="term" value="C:P-body"/>
    <property type="evidence" value="ECO:0007669"/>
    <property type="project" value="TreeGrafter"/>
</dbReference>
<feature type="region of interest" description="Disordered" evidence="2">
    <location>
        <begin position="41"/>
        <end position="67"/>
    </location>
</feature>
<dbReference type="Pfam" id="PF23216">
    <property type="entry name" value="WHD_CYT4"/>
    <property type="match status" value="1"/>
</dbReference>
<gene>
    <name evidence="4" type="ORF">SCHPADRAFT_923668</name>
</gene>
<reference evidence="4 5" key="1">
    <citation type="submission" date="2015-04" db="EMBL/GenBank/DDBJ databases">
        <title>Complete genome sequence of Schizopora paradoxa KUC8140, a cosmopolitan wood degrader in East Asia.</title>
        <authorList>
            <consortium name="DOE Joint Genome Institute"/>
            <person name="Min B."/>
            <person name="Park H."/>
            <person name="Jang Y."/>
            <person name="Kim J.-J."/>
            <person name="Kim K.H."/>
            <person name="Pangilinan J."/>
            <person name="Lipzen A."/>
            <person name="Riley R."/>
            <person name="Grigoriev I.V."/>
            <person name="Spatafora J.W."/>
            <person name="Choi I.-G."/>
        </authorList>
    </citation>
    <scope>NUCLEOTIDE SEQUENCE [LARGE SCALE GENOMIC DNA]</scope>
    <source>
        <strain evidence="4 5">KUC8140</strain>
    </source>
</reference>
<dbReference type="GO" id="GO:0006402">
    <property type="term" value="P:mRNA catabolic process"/>
    <property type="evidence" value="ECO:0007669"/>
    <property type="project" value="TreeGrafter"/>
</dbReference>
<dbReference type="SMART" id="SM00955">
    <property type="entry name" value="RNB"/>
    <property type="match status" value="1"/>
</dbReference>
<dbReference type="GO" id="GO:0003723">
    <property type="term" value="F:RNA binding"/>
    <property type="evidence" value="ECO:0007669"/>
    <property type="project" value="InterPro"/>
</dbReference>
<name>A0A0H2S8G9_9AGAM</name>
<keyword evidence="5" id="KW-1185">Reference proteome</keyword>
<dbReference type="InterPro" id="IPR050180">
    <property type="entry name" value="RNR_Ribonuclease"/>
</dbReference>
<evidence type="ECO:0000259" key="3">
    <source>
        <dbReference type="SMART" id="SM00955"/>
    </source>
</evidence>
<dbReference type="GO" id="GO:0000175">
    <property type="term" value="F:3'-5'-RNA exonuclease activity"/>
    <property type="evidence" value="ECO:0007669"/>
    <property type="project" value="TreeGrafter"/>
</dbReference>
<sequence length="918" mass="104308">MAVVVVETIGVTTTTQRSRDRHEQNIEDLENMGKILTKAIRSGDSNPGHHHTFRRHRRNVNSSPPPEVQWRFPSIEKKQFTLEPRLRNASLDEAIQSSNKASLQPGSFVELRRHELVRHAVVLANMMVNQTPALVILLTTGETLHVPEADVMFTIPHFIDTDMARRCGPGMELDAHKLAARQAVVKRAREFERAVEEVYNGISWEAIALYSRVKPQDDDEWGEVSTIEAARILHIAPNPPIITLFAVHKHLMNQGDKYVAQSASHRQTNVFAVRPPSHVAQLKNVRKWIHDGHPLLDTFAERARKLIDKARELEKESADEIFSKPVRAGPKFNSSEREIIRLLQLSLDEFRTTQVSPYAALVPIIIKKIDRYEGDIKHWTVLTALREMGVHEPWEDMVSKNRDLMRVHGAAYMNSRTGIDKNTPFQVDPHESVRHDFGQLPVFVVDDHDAEELDDGISFETDPNDPSASWVHVHVADPTAILSPTHPIAQTARKMLATTYFVYDTWPMLPPSVGHTGLRRAESDQKAPQNVLTFSMKLNSEGDILDYKIRPGVVRNVTTMRYDDVDAALGLAGYAPVKPFEVSEKSPQPSDTSYIQPHIDNLRQLWKISEKQVASRTKRPIFTYTREDAHVSMSPKPGLHRLSGSLEPMFYRGFPQLSYTVYKSSFENGARSLVGECMKLACRVASRFCFEHNIPMFRRASSPLAFDNPADLDKVLAMRNSRGEVKANAMLGMNFASSPAEYTLEMKEHWAMGIGADEGYMRATSPLRRYQDMVAHWQIKSALLPSSSASKPPFSESDVLQIASELTKFEGVAKRLDRRHRRFWTHYYIYRYMQHMTETSDMPDPHPLRRLPAQCVALSVKEHRTMTYHTELFIPSLGLSGDLISQSKVDYHYGDQLLVNVKSVEMHIFPTLILEPAS</sequence>
<evidence type="ECO:0000256" key="2">
    <source>
        <dbReference type="SAM" id="MobiDB-lite"/>
    </source>
</evidence>